<reference evidence="18" key="1">
    <citation type="submission" date="2020-08" db="EMBL/GenBank/DDBJ databases">
        <title>Genome public.</title>
        <authorList>
            <person name="Liu C."/>
            <person name="Sun Q."/>
        </authorList>
    </citation>
    <scope>NUCLEOTIDE SEQUENCE</scope>
    <source>
        <strain evidence="18">NSJ-24</strain>
    </source>
</reference>
<gene>
    <name evidence="18" type="primary">vanG</name>
    <name evidence="12" type="synonym">ddl</name>
    <name evidence="18" type="ORF">H8692_04170</name>
</gene>
<accession>A0A926I9F0</accession>
<evidence type="ECO:0000256" key="5">
    <source>
        <dbReference type="ARBA" id="ARBA00022741"/>
    </source>
</evidence>
<comment type="subcellular location">
    <subcellularLocation>
        <location evidence="12">Cytoplasm</location>
    </subcellularLocation>
</comment>
<dbReference type="GO" id="GO:0008360">
    <property type="term" value="P:regulation of cell shape"/>
    <property type="evidence" value="ECO:0007669"/>
    <property type="project" value="UniProtKB-KW"/>
</dbReference>
<dbReference type="PROSITE" id="PS00844">
    <property type="entry name" value="DALA_DALA_LIGASE_2"/>
    <property type="match status" value="1"/>
</dbReference>
<dbReference type="AlphaFoldDB" id="A0A926I9F0"/>
<protein>
    <recommendedName>
        <fullName evidence="12">D-alanine--D-alanine ligase</fullName>
        <ecNumber evidence="12">6.3.2.4</ecNumber>
    </recommendedName>
    <alternativeName>
        <fullName evidence="12">D-Ala-D-Ala ligase</fullName>
    </alternativeName>
    <alternativeName>
        <fullName evidence="12">D-alanylalanine synthetase</fullName>
    </alternativeName>
</protein>
<dbReference type="RefSeq" id="WP_177268222.1">
    <property type="nucleotide sequence ID" value="NZ_JACRTA010000001.1"/>
</dbReference>
<evidence type="ECO:0000256" key="9">
    <source>
        <dbReference type="ARBA" id="ARBA00022984"/>
    </source>
</evidence>
<dbReference type="EMBL" id="JACRTA010000001">
    <property type="protein sequence ID" value="MBC8567962.1"/>
    <property type="molecule type" value="Genomic_DNA"/>
</dbReference>
<keyword evidence="9 12" id="KW-0573">Peptidoglycan synthesis</keyword>
<dbReference type="EC" id="6.3.2.4" evidence="12"/>
<keyword evidence="10 15" id="KW-0464">Manganese</keyword>
<dbReference type="Proteomes" id="UP000610862">
    <property type="component" value="Unassembled WGS sequence"/>
</dbReference>
<dbReference type="GO" id="GO:0071555">
    <property type="term" value="P:cell wall organization"/>
    <property type="evidence" value="ECO:0007669"/>
    <property type="project" value="UniProtKB-KW"/>
</dbReference>
<dbReference type="PANTHER" id="PTHR23132:SF25">
    <property type="entry name" value="D-ALANINE--D-ALANINE LIGASE A"/>
    <property type="match status" value="1"/>
</dbReference>
<dbReference type="GO" id="GO:0005829">
    <property type="term" value="C:cytosol"/>
    <property type="evidence" value="ECO:0007669"/>
    <property type="project" value="TreeGrafter"/>
</dbReference>
<evidence type="ECO:0000259" key="17">
    <source>
        <dbReference type="PROSITE" id="PS50975"/>
    </source>
</evidence>
<evidence type="ECO:0000256" key="8">
    <source>
        <dbReference type="ARBA" id="ARBA00022960"/>
    </source>
</evidence>
<proteinExistence type="inferred from homology"/>
<comment type="caution">
    <text evidence="18">The sequence shown here is derived from an EMBL/GenBank/DDBJ whole genome shotgun (WGS) entry which is preliminary data.</text>
</comment>
<feature type="binding site" evidence="14">
    <location>
        <position position="142"/>
    </location>
    <ligand>
        <name>ATP</name>
        <dbReference type="ChEBI" id="CHEBI:30616"/>
    </ligand>
</feature>
<evidence type="ECO:0000313" key="18">
    <source>
        <dbReference type="EMBL" id="MBC8567962.1"/>
    </source>
</evidence>
<comment type="catalytic activity">
    <reaction evidence="12">
        <text>2 D-alanine + ATP = D-alanyl-D-alanine + ADP + phosphate + H(+)</text>
        <dbReference type="Rhea" id="RHEA:11224"/>
        <dbReference type="ChEBI" id="CHEBI:15378"/>
        <dbReference type="ChEBI" id="CHEBI:30616"/>
        <dbReference type="ChEBI" id="CHEBI:43474"/>
        <dbReference type="ChEBI" id="CHEBI:57416"/>
        <dbReference type="ChEBI" id="CHEBI:57822"/>
        <dbReference type="ChEBI" id="CHEBI:456216"/>
        <dbReference type="EC" id="6.3.2.4"/>
    </reaction>
</comment>
<dbReference type="PIRSF" id="PIRSF039102">
    <property type="entry name" value="Ddl/VanB"/>
    <property type="match status" value="1"/>
</dbReference>
<evidence type="ECO:0000256" key="7">
    <source>
        <dbReference type="ARBA" id="ARBA00022842"/>
    </source>
</evidence>
<comment type="cofactor">
    <cofactor evidence="15">
        <name>Mg(2+)</name>
        <dbReference type="ChEBI" id="CHEBI:18420"/>
    </cofactor>
    <cofactor evidence="15">
        <name>Mn(2+)</name>
        <dbReference type="ChEBI" id="CHEBI:29035"/>
    </cofactor>
    <text evidence="15">Binds 2 magnesium or manganese ions per subunit.</text>
</comment>
<evidence type="ECO:0000256" key="3">
    <source>
        <dbReference type="ARBA" id="ARBA00022598"/>
    </source>
</evidence>
<dbReference type="NCBIfam" id="NF000091">
    <property type="entry name" value="D_ala_D_ser_VanG"/>
    <property type="match status" value="1"/>
</dbReference>
<evidence type="ECO:0000256" key="6">
    <source>
        <dbReference type="ARBA" id="ARBA00022840"/>
    </source>
</evidence>
<evidence type="ECO:0000256" key="11">
    <source>
        <dbReference type="ARBA" id="ARBA00023316"/>
    </source>
</evidence>
<feature type="binding site" evidence="14">
    <location>
        <begin position="183"/>
        <end position="185"/>
    </location>
    <ligand>
        <name>ATP</name>
        <dbReference type="ChEBI" id="CHEBI:30616"/>
    </ligand>
</feature>
<dbReference type="Gene3D" id="3.30.1490.20">
    <property type="entry name" value="ATP-grasp fold, A domain"/>
    <property type="match status" value="1"/>
</dbReference>
<dbReference type="NCBIfam" id="TIGR01205">
    <property type="entry name" value="D_ala_D_alaTIGR"/>
    <property type="match status" value="1"/>
</dbReference>
<feature type="binding site" evidence="15">
    <location>
        <position position="314"/>
    </location>
    <ligand>
        <name>Mg(2+)</name>
        <dbReference type="ChEBI" id="CHEBI:18420"/>
        <label>2</label>
    </ligand>
</feature>
<dbReference type="SUPFAM" id="SSF56059">
    <property type="entry name" value="Glutathione synthetase ATP-binding domain-like"/>
    <property type="match status" value="1"/>
</dbReference>
<name>A0A926I9F0_9FIRM</name>
<dbReference type="InterPro" id="IPR005905">
    <property type="entry name" value="D_ala_D_ala"/>
</dbReference>
<dbReference type="FunFam" id="3.30.470.20:FF:000008">
    <property type="entry name" value="D-alanine--D-alanine ligase"/>
    <property type="match status" value="1"/>
</dbReference>
<comment type="cofactor">
    <cofactor evidence="1">
        <name>Mn(2+)</name>
        <dbReference type="ChEBI" id="CHEBI:29035"/>
    </cofactor>
</comment>
<feature type="active site" evidence="13">
    <location>
        <position position="191"/>
    </location>
</feature>
<evidence type="ECO:0000256" key="4">
    <source>
        <dbReference type="ARBA" id="ARBA00022723"/>
    </source>
</evidence>
<keyword evidence="5 14" id="KW-0547">Nucleotide-binding</keyword>
<keyword evidence="4 15" id="KW-0479">Metal-binding</keyword>
<organism evidence="18 19">
    <name type="scientific">Lentihominibacter hominis</name>
    <dbReference type="NCBI Taxonomy" id="2763645"/>
    <lineage>
        <taxon>Bacteria</taxon>
        <taxon>Bacillati</taxon>
        <taxon>Bacillota</taxon>
        <taxon>Clostridia</taxon>
        <taxon>Peptostreptococcales</taxon>
        <taxon>Anaerovoracaceae</taxon>
        <taxon>Lentihominibacter</taxon>
    </lineage>
</organism>
<keyword evidence="19" id="KW-1185">Reference proteome</keyword>
<dbReference type="PANTHER" id="PTHR23132">
    <property type="entry name" value="D-ALANINE--D-ALANINE LIGASE"/>
    <property type="match status" value="1"/>
</dbReference>
<dbReference type="Pfam" id="PF01820">
    <property type="entry name" value="Dala_Dala_lig_N"/>
    <property type="match status" value="1"/>
</dbReference>
<dbReference type="InterPro" id="IPR011095">
    <property type="entry name" value="Dala_Dala_lig_C"/>
</dbReference>
<dbReference type="GO" id="GO:0009252">
    <property type="term" value="P:peptidoglycan biosynthetic process"/>
    <property type="evidence" value="ECO:0007669"/>
    <property type="project" value="UniProtKB-UniRule"/>
</dbReference>
<keyword evidence="12" id="KW-0963">Cytoplasm</keyword>
<feature type="binding site" evidence="14">
    <location>
        <begin position="313"/>
        <end position="314"/>
    </location>
    <ligand>
        <name>ATP</name>
        <dbReference type="ChEBI" id="CHEBI:30616"/>
    </ligand>
</feature>
<dbReference type="GO" id="GO:0008716">
    <property type="term" value="F:D-alanine-D-alanine ligase activity"/>
    <property type="evidence" value="ECO:0007669"/>
    <property type="project" value="UniProtKB-UniRule"/>
</dbReference>
<comment type="pathway">
    <text evidence="12">Cell wall biogenesis; peptidoglycan biosynthesis.</text>
</comment>
<sequence>MKDTTKKNIAVIFGGYSAEYIVSLESASAVIKNLNREKYQPVLIGISRSGDWYYYNGPVESIHNNSWCCEKYCTPAVISPNRSCRDLIILDPSGTYRISVDAALPILHGKNGEDGSVQGLFSLSGIPLAGCGILASAVCMDKDLAHKLVSLTGIRVPVSKVINISSSLESAEAFAEQTGLPLFVKPVKAGSSFGITKIFKKSQLNDAIEKAFMYDDQVILEENIEGFEVGCAVLGNKQLITGEPDEIQLSSGFFDFTEKYTLKTSSIHVPARITSSKISEIKETAKVIYKTLGCRGFARVDMFLTPDGEIIFNEVNTIPGFTEHSRYPAMMKAAGLTFEEMLDKILKQAVI</sequence>
<dbReference type="InterPro" id="IPR000291">
    <property type="entry name" value="D-Ala_lig_Van_CS"/>
</dbReference>
<evidence type="ECO:0000256" key="12">
    <source>
        <dbReference type="HAMAP-Rule" id="MF_00047"/>
    </source>
</evidence>
<dbReference type="HAMAP" id="MF_00047">
    <property type="entry name" value="Dala_Dala_lig"/>
    <property type="match status" value="1"/>
</dbReference>
<dbReference type="InterPro" id="IPR011127">
    <property type="entry name" value="Dala_Dala_lig_N"/>
</dbReference>
<evidence type="ECO:0000256" key="2">
    <source>
        <dbReference type="ARBA" id="ARBA00010871"/>
    </source>
</evidence>
<feature type="domain" description="ATP-grasp" evidence="17">
    <location>
        <begin position="146"/>
        <end position="347"/>
    </location>
</feature>
<dbReference type="Gene3D" id="3.30.470.20">
    <property type="entry name" value="ATP-grasp fold, B domain"/>
    <property type="match status" value="1"/>
</dbReference>
<evidence type="ECO:0000256" key="10">
    <source>
        <dbReference type="ARBA" id="ARBA00023211"/>
    </source>
</evidence>
<feature type="binding site" evidence="14">
    <location>
        <begin position="221"/>
        <end position="228"/>
    </location>
    <ligand>
        <name>ATP</name>
        <dbReference type="ChEBI" id="CHEBI:30616"/>
    </ligand>
</feature>
<feature type="binding site" evidence="15">
    <location>
        <position position="314"/>
    </location>
    <ligand>
        <name>Mg(2+)</name>
        <dbReference type="ChEBI" id="CHEBI:18420"/>
        <label>1</label>
    </ligand>
</feature>
<comment type="function">
    <text evidence="12">Cell wall formation.</text>
</comment>
<feature type="binding site" evidence="15">
    <location>
        <position position="316"/>
    </location>
    <ligand>
        <name>Mg(2+)</name>
        <dbReference type="ChEBI" id="CHEBI:18420"/>
        <label>2</label>
    </ligand>
</feature>
<keyword evidence="6 16" id="KW-0067">ATP-binding</keyword>
<evidence type="ECO:0000256" key="14">
    <source>
        <dbReference type="PIRSR" id="PIRSR039102-2"/>
    </source>
</evidence>
<evidence type="ECO:0000256" key="1">
    <source>
        <dbReference type="ARBA" id="ARBA00001936"/>
    </source>
</evidence>
<keyword evidence="3 12" id="KW-0436">Ligase</keyword>
<keyword evidence="8 12" id="KW-0133">Cell shape</keyword>
<dbReference type="NCBIfam" id="NF002528">
    <property type="entry name" value="PRK01966.1-4"/>
    <property type="match status" value="1"/>
</dbReference>
<dbReference type="InterPro" id="IPR016185">
    <property type="entry name" value="PreATP-grasp_dom_sf"/>
</dbReference>
<feature type="binding site" evidence="14">
    <location>
        <begin position="191"/>
        <end position="192"/>
    </location>
    <ligand>
        <name>ATP</name>
        <dbReference type="ChEBI" id="CHEBI:30616"/>
    </ligand>
</feature>
<dbReference type="SUPFAM" id="SSF52440">
    <property type="entry name" value="PreATP-grasp domain"/>
    <property type="match status" value="1"/>
</dbReference>
<dbReference type="PROSITE" id="PS50975">
    <property type="entry name" value="ATP_GRASP"/>
    <property type="match status" value="1"/>
</dbReference>
<evidence type="ECO:0000256" key="15">
    <source>
        <dbReference type="PIRSR" id="PIRSR039102-3"/>
    </source>
</evidence>
<keyword evidence="11 12" id="KW-0961">Cell wall biogenesis/degradation</keyword>
<dbReference type="Pfam" id="PF07478">
    <property type="entry name" value="Dala_Dala_lig_C"/>
    <property type="match status" value="1"/>
</dbReference>
<feature type="active site" evidence="13">
    <location>
        <position position="19"/>
    </location>
</feature>
<feature type="active site" evidence="13">
    <location>
        <position position="325"/>
    </location>
</feature>
<evidence type="ECO:0000256" key="16">
    <source>
        <dbReference type="PROSITE-ProRule" id="PRU00409"/>
    </source>
</evidence>
<evidence type="ECO:0000313" key="19">
    <source>
        <dbReference type="Proteomes" id="UP000610862"/>
    </source>
</evidence>
<feature type="binding site" evidence="15">
    <location>
        <position position="301"/>
    </location>
    <ligand>
        <name>Mg(2+)</name>
        <dbReference type="ChEBI" id="CHEBI:18420"/>
        <label>1</label>
    </ligand>
</feature>
<dbReference type="GO" id="GO:0005524">
    <property type="term" value="F:ATP binding"/>
    <property type="evidence" value="ECO:0007669"/>
    <property type="project" value="UniProtKB-UniRule"/>
</dbReference>
<dbReference type="Gene3D" id="3.40.50.20">
    <property type="match status" value="1"/>
</dbReference>
<dbReference type="GO" id="GO:0046872">
    <property type="term" value="F:metal ion binding"/>
    <property type="evidence" value="ECO:0007669"/>
    <property type="project" value="UniProtKB-KW"/>
</dbReference>
<dbReference type="InterPro" id="IPR013815">
    <property type="entry name" value="ATP_grasp_subdomain_1"/>
</dbReference>
<evidence type="ECO:0000256" key="13">
    <source>
        <dbReference type="PIRSR" id="PIRSR039102-1"/>
    </source>
</evidence>
<dbReference type="PROSITE" id="PS00843">
    <property type="entry name" value="DALA_DALA_LIGASE_1"/>
    <property type="match status" value="1"/>
</dbReference>
<comment type="similarity">
    <text evidence="2 12">Belongs to the D-alanine--D-alanine ligase family.</text>
</comment>
<keyword evidence="7 15" id="KW-0460">Magnesium</keyword>
<dbReference type="InterPro" id="IPR011761">
    <property type="entry name" value="ATP-grasp"/>
</dbReference>